<dbReference type="UniPathway" id="UPA00219"/>
<evidence type="ECO:0000256" key="1">
    <source>
        <dbReference type="ARBA" id="ARBA00004752"/>
    </source>
</evidence>
<dbReference type="GO" id="GO:0071972">
    <property type="term" value="F:peptidoglycan L,D-transpeptidase activity"/>
    <property type="evidence" value="ECO:0007669"/>
    <property type="project" value="TreeGrafter"/>
</dbReference>
<dbReference type="PANTHER" id="PTHR30582:SF33">
    <property type="entry name" value="EXPORTED PROTEIN"/>
    <property type="match status" value="1"/>
</dbReference>
<feature type="domain" description="L,D-TPase catalytic" evidence="8">
    <location>
        <begin position="36"/>
        <end position="143"/>
    </location>
</feature>
<evidence type="ECO:0000256" key="6">
    <source>
        <dbReference type="PROSITE-ProRule" id="PRU01373"/>
    </source>
</evidence>
<dbReference type="EMBL" id="CP015163">
    <property type="protein sequence ID" value="AXB48958.1"/>
    <property type="molecule type" value="Genomic_DNA"/>
</dbReference>
<comment type="pathway">
    <text evidence="1 6">Cell wall biogenesis; peptidoglycan biosynthesis.</text>
</comment>
<dbReference type="Pfam" id="PF03734">
    <property type="entry name" value="YkuD"/>
    <property type="match status" value="1"/>
</dbReference>
<protein>
    <recommendedName>
        <fullName evidence="8">L,D-TPase catalytic domain-containing protein</fullName>
    </recommendedName>
</protein>
<evidence type="ECO:0000256" key="3">
    <source>
        <dbReference type="ARBA" id="ARBA00022960"/>
    </source>
</evidence>
<dbReference type="Gene3D" id="2.40.440.10">
    <property type="entry name" value="L,D-transpeptidase catalytic domain-like"/>
    <property type="match status" value="1"/>
</dbReference>
<dbReference type="InterPro" id="IPR005490">
    <property type="entry name" value="LD_TPept_cat_dom"/>
</dbReference>
<dbReference type="KEGG" id="aab:A4R43_31840"/>
<evidence type="ECO:0000259" key="8">
    <source>
        <dbReference type="PROSITE" id="PS52029"/>
    </source>
</evidence>
<dbReference type="AlphaFoldDB" id="A0A344LLN4"/>
<dbReference type="PANTHER" id="PTHR30582">
    <property type="entry name" value="L,D-TRANSPEPTIDASE"/>
    <property type="match status" value="1"/>
</dbReference>
<feature type="signal peptide" evidence="7">
    <location>
        <begin position="1"/>
        <end position="27"/>
    </location>
</feature>
<evidence type="ECO:0000256" key="7">
    <source>
        <dbReference type="SAM" id="SignalP"/>
    </source>
</evidence>
<name>A0A344LLN4_9PSEU</name>
<evidence type="ECO:0000256" key="5">
    <source>
        <dbReference type="ARBA" id="ARBA00023316"/>
    </source>
</evidence>
<dbReference type="GO" id="GO:0016740">
    <property type="term" value="F:transferase activity"/>
    <property type="evidence" value="ECO:0007669"/>
    <property type="project" value="UniProtKB-KW"/>
</dbReference>
<dbReference type="SUPFAM" id="SSF141523">
    <property type="entry name" value="L,D-transpeptidase catalytic domain-like"/>
    <property type="match status" value="1"/>
</dbReference>
<dbReference type="GO" id="GO:0005576">
    <property type="term" value="C:extracellular region"/>
    <property type="evidence" value="ECO:0007669"/>
    <property type="project" value="TreeGrafter"/>
</dbReference>
<keyword evidence="2" id="KW-0808">Transferase</keyword>
<organism evidence="9 10">
    <name type="scientific">Amycolatopsis albispora</name>
    <dbReference type="NCBI Taxonomy" id="1804986"/>
    <lineage>
        <taxon>Bacteria</taxon>
        <taxon>Bacillati</taxon>
        <taxon>Actinomycetota</taxon>
        <taxon>Actinomycetes</taxon>
        <taxon>Pseudonocardiales</taxon>
        <taxon>Pseudonocardiaceae</taxon>
        <taxon>Amycolatopsis</taxon>
    </lineage>
</organism>
<feature type="active site" description="Proton donor/acceptor" evidence="6">
    <location>
        <position position="108"/>
    </location>
</feature>
<keyword evidence="4 6" id="KW-0573">Peptidoglycan synthesis</keyword>
<keyword evidence="10" id="KW-1185">Reference proteome</keyword>
<proteinExistence type="predicted"/>
<dbReference type="GO" id="GO:0008360">
    <property type="term" value="P:regulation of cell shape"/>
    <property type="evidence" value="ECO:0007669"/>
    <property type="project" value="UniProtKB-UniRule"/>
</dbReference>
<keyword evidence="7" id="KW-0732">Signal</keyword>
<dbReference type="GO" id="GO:0018104">
    <property type="term" value="P:peptidoglycan-protein cross-linking"/>
    <property type="evidence" value="ECO:0007669"/>
    <property type="project" value="TreeGrafter"/>
</dbReference>
<dbReference type="Proteomes" id="UP000250434">
    <property type="component" value="Chromosome"/>
</dbReference>
<dbReference type="InterPro" id="IPR038063">
    <property type="entry name" value="Transpep_catalytic_dom"/>
</dbReference>
<dbReference type="InterPro" id="IPR050979">
    <property type="entry name" value="LD-transpeptidase"/>
</dbReference>
<sequence>MRKITGVVAGTAAMSALGLFAAPSASAASMPCSSAASACVDLSAKQAWLAEGGEVTYGPVPMASGKSGYRTPPGTFKVTYKDIDHWSKAFDGPMPYSVFFTKSGIAFHEGDIKQQSHGCIRLTHNAAVTFYRALQPGEVVEVVR</sequence>
<gene>
    <name evidence="9" type="ORF">A4R43_31840</name>
</gene>
<dbReference type="PROSITE" id="PS52029">
    <property type="entry name" value="LD_TPASE"/>
    <property type="match status" value="1"/>
</dbReference>
<evidence type="ECO:0000256" key="2">
    <source>
        <dbReference type="ARBA" id="ARBA00022679"/>
    </source>
</evidence>
<accession>A0A344LLN4</accession>
<evidence type="ECO:0000313" key="9">
    <source>
        <dbReference type="EMBL" id="AXB48958.1"/>
    </source>
</evidence>
<feature type="chain" id="PRO_5017072075" description="L,D-TPase catalytic domain-containing protein" evidence="7">
    <location>
        <begin position="28"/>
        <end position="144"/>
    </location>
</feature>
<keyword evidence="3 6" id="KW-0133">Cell shape</keyword>
<evidence type="ECO:0000313" key="10">
    <source>
        <dbReference type="Proteomes" id="UP000250434"/>
    </source>
</evidence>
<reference evidence="9 10" key="1">
    <citation type="submission" date="2016-04" db="EMBL/GenBank/DDBJ databases">
        <title>Complete genome sequence and analysis of deep-sea sediment isolate, Amycolatopsis sp. WP1.</title>
        <authorList>
            <person name="Wang H."/>
            <person name="Chen S."/>
            <person name="Wu Q."/>
        </authorList>
    </citation>
    <scope>NUCLEOTIDE SEQUENCE [LARGE SCALE GENOMIC DNA]</scope>
    <source>
        <strain evidence="9 10">WP1</strain>
    </source>
</reference>
<dbReference type="GO" id="GO:0071555">
    <property type="term" value="P:cell wall organization"/>
    <property type="evidence" value="ECO:0007669"/>
    <property type="project" value="UniProtKB-UniRule"/>
</dbReference>
<dbReference type="CDD" id="cd16913">
    <property type="entry name" value="YkuD_like"/>
    <property type="match status" value="1"/>
</dbReference>
<feature type="active site" description="Nucleophile" evidence="6">
    <location>
        <position position="119"/>
    </location>
</feature>
<keyword evidence="5 6" id="KW-0961">Cell wall biogenesis/degradation</keyword>
<evidence type="ECO:0000256" key="4">
    <source>
        <dbReference type="ARBA" id="ARBA00022984"/>
    </source>
</evidence>